<dbReference type="PANTHER" id="PTHR11102">
    <property type="entry name" value="SEL-1-LIKE PROTEIN"/>
    <property type="match status" value="1"/>
</dbReference>
<protein>
    <submittedName>
        <fullName evidence="2">Uncharacterized protein</fullName>
    </submittedName>
</protein>
<dbReference type="GO" id="GO:0036503">
    <property type="term" value="P:ERAD pathway"/>
    <property type="evidence" value="ECO:0007669"/>
    <property type="project" value="TreeGrafter"/>
</dbReference>
<evidence type="ECO:0000256" key="1">
    <source>
        <dbReference type="ARBA" id="ARBA00038101"/>
    </source>
</evidence>
<dbReference type="InterPro" id="IPR006597">
    <property type="entry name" value="Sel1-like"/>
</dbReference>
<dbReference type="EMBL" id="CAMPGE010028092">
    <property type="protein sequence ID" value="CAI2385646.1"/>
    <property type="molecule type" value="Genomic_DNA"/>
</dbReference>
<name>A0AAD1Y5A0_EUPCR</name>
<dbReference type="GO" id="GO:0005789">
    <property type="term" value="C:endoplasmic reticulum membrane"/>
    <property type="evidence" value="ECO:0007669"/>
    <property type="project" value="TreeGrafter"/>
</dbReference>
<accession>A0AAD1Y5A0</accession>
<sequence>MLCLQCVYSSKLLIDALTEMNEFLAYQQSTQDKEELERITVEFEDTLKFYQSDTVDGHLLEMVQALFAGDFNTTAEMFETIPVGEDSNLESFRYFTHFLGEIIEGIPEVYDTPNISLEDLAFNSKKDKDLKTFKKLDYLSLMTFWMSNTPRTNKHISPPDLTEALKALESTYLTYLTTLTPNSPPSSLNFSTQTPPSCTESLHKYLNLAKTCRDYFYTTSPNAVHHFTNIGAFSAQTVSLTAEKMFKNSEKLVDTFRILELEDYDLDMVGFTMTKDFNNSAEIFKKFQEEKSKRLTARRQRDFNGTETVTEQDINIAASVDLGDQENQKISYYKQMAKHSKHSEYHIILGNLYLLGDIAKGIKPNRELSILYFEEAAKRGSNVAHYNLGLLLQPEQPWRAFSHFKACADDNFTTCDLALGTMYYQPERFGFEKNVTLAIEHLEKAQEGEFYEASSILAHIYLKEPGFIDKEKAYKSLDHALNDNWNMNAKLMMAAYYYENSFKEFSLEKCDKVNELLRKLITLNEGERWSNLAFQVYYSSDFAKKYPTDQKILWKEENALLLFSYASLLGHQGSSYIAAKIWENSELSFKCKFGNRMICASYFYLRFYYSYPDHSLMAVKAADLLMKLDEFSHLEGDKEATSQMVHLSEKMAFKIYEVLSDKQPKAKFSLAYCYYTGKGIEMNQTKANDLWNSLASEAWNSKIDITNIFPALFARYYFDLKEWLFS</sequence>
<evidence type="ECO:0000313" key="2">
    <source>
        <dbReference type="EMBL" id="CAI2385646.1"/>
    </source>
</evidence>
<dbReference type="AlphaFoldDB" id="A0AAD1Y5A0"/>
<dbReference type="SMART" id="SM00671">
    <property type="entry name" value="SEL1"/>
    <property type="match status" value="3"/>
</dbReference>
<gene>
    <name evidence="2" type="ORF">ECRASSUSDP1_LOCUS27226</name>
</gene>
<comment type="caution">
    <text evidence="2">The sequence shown here is derived from an EMBL/GenBank/DDBJ whole genome shotgun (WGS) entry which is preliminary data.</text>
</comment>
<dbReference type="Pfam" id="PF08238">
    <property type="entry name" value="Sel1"/>
    <property type="match status" value="3"/>
</dbReference>
<keyword evidence="3" id="KW-1185">Reference proteome</keyword>
<comment type="similarity">
    <text evidence="1">Belongs to the sel-1 family.</text>
</comment>
<organism evidence="2 3">
    <name type="scientific">Euplotes crassus</name>
    <dbReference type="NCBI Taxonomy" id="5936"/>
    <lineage>
        <taxon>Eukaryota</taxon>
        <taxon>Sar</taxon>
        <taxon>Alveolata</taxon>
        <taxon>Ciliophora</taxon>
        <taxon>Intramacronucleata</taxon>
        <taxon>Spirotrichea</taxon>
        <taxon>Hypotrichia</taxon>
        <taxon>Euplotida</taxon>
        <taxon>Euplotidae</taxon>
        <taxon>Moneuplotes</taxon>
    </lineage>
</organism>
<dbReference type="SUPFAM" id="SSF81901">
    <property type="entry name" value="HCP-like"/>
    <property type="match status" value="1"/>
</dbReference>
<dbReference type="InterPro" id="IPR050767">
    <property type="entry name" value="Sel1_AlgK"/>
</dbReference>
<dbReference type="Gene3D" id="1.25.40.10">
    <property type="entry name" value="Tetratricopeptide repeat domain"/>
    <property type="match status" value="1"/>
</dbReference>
<proteinExistence type="inferred from homology"/>
<reference evidence="2" key="1">
    <citation type="submission" date="2023-07" db="EMBL/GenBank/DDBJ databases">
        <authorList>
            <consortium name="AG Swart"/>
            <person name="Singh M."/>
            <person name="Singh A."/>
            <person name="Seah K."/>
            <person name="Emmerich C."/>
        </authorList>
    </citation>
    <scope>NUCLEOTIDE SEQUENCE</scope>
    <source>
        <strain evidence="2">DP1</strain>
    </source>
</reference>
<dbReference type="InterPro" id="IPR011990">
    <property type="entry name" value="TPR-like_helical_dom_sf"/>
</dbReference>
<evidence type="ECO:0000313" key="3">
    <source>
        <dbReference type="Proteomes" id="UP001295684"/>
    </source>
</evidence>
<dbReference type="Proteomes" id="UP001295684">
    <property type="component" value="Unassembled WGS sequence"/>
</dbReference>
<dbReference type="PANTHER" id="PTHR11102:SF147">
    <property type="entry name" value="SEL1L ADAPTOR SUBUNIT OF ERAD E3 UBIQUITIN LIGASE"/>
    <property type="match status" value="1"/>
</dbReference>